<evidence type="ECO:0000259" key="1">
    <source>
        <dbReference type="Pfam" id="PF04784"/>
    </source>
</evidence>
<dbReference type="InterPro" id="IPR006869">
    <property type="entry name" value="DUF547"/>
</dbReference>
<gene>
    <name evidence="2" type="ORF">KMW28_23130</name>
</gene>
<evidence type="ECO:0000313" key="2">
    <source>
        <dbReference type="EMBL" id="QWG05318.1"/>
    </source>
</evidence>
<dbReference type="PANTHER" id="PTHR46361:SF3">
    <property type="entry name" value="ELECTRON CARRIER_ PROTEIN DISULFIDE OXIDOREDUCTASE"/>
    <property type="match status" value="1"/>
</dbReference>
<organism evidence="2 3">
    <name type="scientific">Flammeovirga yaeyamensis</name>
    <dbReference type="NCBI Taxonomy" id="367791"/>
    <lineage>
        <taxon>Bacteria</taxon>
        <taxon>Pseudomonadati</taxon>
        <taxon>Bacteroidota</taxon>
        <taxon>Cytophagia</taxon>
        <taxon>Cytophagales</taxon>
        <taxon>Flammeovirgaceae</taxon>
        <taxon>Flammeovirga</taxon>
    </lineage>
</organism>
<keyword evidence="3" id="KW-1185">Reference proteome</keyword>
<dbReference type="AlphaFoldDB" id="A0AAX1NFY4"/>
<dbReference type="EMBL" id="CP076133">
    <property type="protein sequence ID" value="QWG05318.1"/>
    <property type="molecule type" value="Genomic_DNA"/>
</dbReference>
<feature type="domain" description="DUF547" evidence="1">
    <location>
        <begin position="46"/>
        <end position="147"/>
    </location>
</feature>
<sequence length="147" mass="17434">MQVSHKIDAIKLSEELLEAVRKKKPTFIVESVLKNIELEELKLQLYNDRRRKAFWINIYNAYYQIHIEDYKHEKLMIFSKRIIEIANHKFSLDDIEHGILRKLNFKYGLGYVPLLFADKVIKELAVEKLDYRIHFALNCGAKSCPPI</sequence>
<name>A0AAX1NFY4_9BACT</name>
<dbReference type="PANTHER" id="PTHR46361">
    <property type="entry name" value="ELECTRON CARRIER/ PROTEIN DISULFIDE OXIDOREDUCTASE"/>
    <property type="match status" value="1"/>
</dbReference>
<protein>
    <submittedName>
        <fullName evidence="2">DUF547 domain-containing protein</fullName>
    </submittedName>
</protein>
<proteinExistence type="predicted"/>
<accession>A0AAX1NFY4</accession>
<dbReference type="RefSeq" id="WP_169662020.1">
    <property type="nucleotide sequence ID" value="NZ_CP076133.1"/>
</dbReference>
<dbReference type="KEGG" id="fya:KMW28_23130"/>
<dbReference type="Pfam" id="PF04784">
    <property type="entry name" value="DUF547"/>
    <property type="match status" value="1"/>
</dbReference>
<evidence type="ECO:0000313" key="3">
    <source>
        <dbReference type="Proteomes" id="UP000678679"/>
    </source>
</evidence>
<dbReference type="Proteomes" id="UP000678679">
    <property type="component" value="Chromosome 2"/>
</dbReference>
<reference evidence="2 3" key="1">
    <citation type="submission" date="2021-05" db="EMBL/GenBank/DDBJ databases">
        <title>Comparative genomic studies on the polysaccharide-degrading batcterial strains of the Flammeovirga genus.</title>
        <authorList>
            <person name="Zewei F."/>
            <person name="Zheng Z."/>
            <person name="Yu L."/>
            <person name="Ruyue G."/>
            <person name="Yanhong M."/>
            <person name="Yuanyuan C."/>
            <person name="Jingyan G."/>
            <person name="Wenjun H."/>
        </authorList>
    </citation>
    <scope>NUCLEOTIDE SEQUENCE [LARGE SCALE GENOMIC DNA]</scope>
    <source>
        <strain evidence="2 3">NBRC:100898</strain>
    </source>
</reference>